<evidence type="ECO:0000313" key="2">
    <source>
        <dbReference type="EMBL" id="QFI77407.1"/>
    </source>
</evidence>
<keyword evidence="1" id="KW-0472">Membrane</keyword>
<feature type="transmembrane region" description="Helical" evidence="1">
    <location>
        <begin position="339"/>
        <end position="360"/>
    </location>
</feature>
<gene>
    <name evidence="2" type="ORF">F8237_33120</name>
</gene>
<accession>A0A5P6PGJ3</accession>
<sequence length="391" mass="43838">MTANGVQTSDRDLRLDLFRGLANWAIFVDHVPNNAVAWITARNYGFSDAAELFVFVSGYTVAFVYARTARAKGLLAAALGILGRAWQLYVAYILLFVFYVVTIGYVAQRYGHAHLLDEFNIRLLIRDPVEFLKHGLLLEYKPLNLDVLPLYIALMFAFPPLLWVLMRWPNVALAISAGIYVAAQAWGWNLRAYPAGHWYFNPFAWQFLFVIGAWVAVGGATTARGLIYARTTLAAACLFLLFAAIVTLAARTGHAEMIVEPVRSLFIPNNKTHLAPYRVVHFLALAIVVSRLIPKEAPFLSAPWLRPLRLCGERSLEVFCVGVFLAFVAYFAIDLVSDSLAFQIVVSVAGIGIMIAFAYFKTWTREFRATTGRRAVEPEGIRQPRLAQRER</sequence>
<organism evidence="2 3">
    <name type="scientific">Bradyrhizobium betae</name>
    <dbReference type="NCBI Taxonomy" id="244734"/>
    <lineage>
        <taxon>Bacteria</taxon>
        <taxon>Pseudomonadati</taxon>
        <taxon>Pseudomonadota</taxon>
        <taxon>Alphaproteobacteria</taxon>
        <taxon>Hyphomicrobiales</taxon>
        <taxon>Nitrobacteraceae</taxon>
        <taxon>Bradyrhizobium</taxon>
    </lineage>
</organism>
<feature type="transmembrane region" description="Helical" evidence="1">
    <location>
        <begin position="233"/>
        <end position="254"/>
    </location>
</feature>
<evidence type="ECO:0000313" key="3">
    <source>
        <dbReference type="Proteomes" id="UP000325641"/>
    </source>
</evidence>
<dbReference type="PIRSF" id="PIRSF028704">
    <property type="entry name" value="UPC028704"/>
    <property type="match status" value="1"/>
</dbReference>
<reference evidence="3" key="1">
    <citation type="submission" date="2019-10" db="EMBL/GenBank/DDBJ databases">
        <title>Complete Genome Sequence of Bradyrhizobium betae type strain PL7HG1T.</title>
        <authorList>
            <person name="Bromfield E.S.P."/>
            <person name="Cloutier S."/>
        </authorList>
    </citation>
    <scope>NUCLEOTIDE SEQUENCE [LARGE SCALE GENOMIC DNA]</scope>
    <source>
        <strain evidence="3">PL7HG1</strain>
    </source>
</reference>
<feature type="transmembrane region" description="Helical" evidence="1">
    <location>
        <begin position="274"/>
        <end position="294"/>
    </location>
</feature>
<dbReference type="OrthoDB" id="9775975at2"/>
<feature type="transmembrane region" description="Helical" evidence="1">
    <location>
        <begin position="315"/>
        <end position="333"/>
    </location>
</feature>
<feature type="transmembrane region" description="Helical" evidence="1">
    <location>
        <begin position="86"/>
        <end position="107"/>
    </location>
</feature>
<feature type="transmembrane region" description="Helical" evidence="1">
    <location>
        <begin position="49"/>
        <end position="66"/>
    </location>
</feature>
<dbReference type="PANTHER" id="PTHR38592:SF3">
    <property type="entry name" value="BLL4819 PROTEIN"/>
    <property type="match status" value="1"/>
</dbReference>
<proteinExistence type="predicted"/>
<dbReference type="KEGG" id="bbet:F8237_33120"/>
<evidence type="ECO:0000256" key="1">
    <source>
        <dbReference type="SAM" id="Phobius"/>
    </source>
</evidence>
<dbReference type="Pfam" id="PF10129">
    <property type="entry name" value="OpgC_C"/>
    <property type="match status" value="1"/>
</dbReference>
<dbReference type="PANTHER" id="PTHR38592">
    <property type="entry name" value="BLL4819 PROTEIN"/>
    <property type="match status" value="1"/>
</dbReference>
<feature type="transmembrane region" description="Helical" evidence="1">
    <location>
        <begin position="147"/>
        <end position="165"/>
    </location>
</feature>
<feature type="transmembrane region" description="Helical" evidence="1">
    <location>
        <begin position="203"/>
        <end position="221"/>
    </location>
</feature>
<keyword evidence="1" id="KW-0812">Transmembrane</keyword>
<keyword evidence="1" id="KW-1133">Transmembrane helix</keyword>
<dbReference type="EMBL" id="CP044543">
    <property type="protein sequence ID" value="QFI77407.1"/>
    <property type="molecule type" value="Genomic_DNA"/>
</dbReference>
<dbReference type="InterPro" id="IPR014550">
    <property type="entry name" value="UCP028704_OpgC"/>
</dbReference>
<dbReference type="Proteomes" id="UP000325641">
    <property type="component" value="Chromosome"/>
</dbReference>
<name>A0A5P6PGJ3_9BRAD</name>
<dbReference type="AlphaFoldDB" id="A0A5P6PGJ3"/>
<dbReference type="RefSeq" id="WP_049820120.1">
    <property type="nucleotide sequence ID" value="NZ_CP044543.1"/>
</dbReference>
<protein>
    <submittedName>
        <fullName evidence="2">OpgC domain-containing protein</fullName>
    </submittedName>
</protein>
<feature type="transmembrane region" description="Helical" evidence="1">
    <location>
        <begin position="172"/>
        <end position="191"/>
    </location>
</feature>